<dbReference type="REBASE" id="711809">
    <property type="entry name" value="S.AnaCHORF21550P"/>
</dbReference>
<dbReference type="REBASE" id="306197">
    <property type="entry name" value="S.AnaFINORF48700P"/>
</dbReference>
<keyword evidence="8" id="KW-1185">Reference proteome</keyword>
<geneLocation type="plasmid" evidence="6 8">
    <name>paNv_CAN2</name>
</geneLocation>
<evidence type="ECO:0000313" key="7">
    <source>
        <dbReference type="Proteomes" id="UP000295134"/>
    </source>
</evidence>
<keyword evidence="5" id="KW-0614">Plasmid</keyword>
<evidence type="ECO:0000256" key="1">
    <source>
        <dbReference type="ARBA" id="ARBA00010923"/>
    </source>
</evidence>
<dbReference type="Pfam" id="PF01420">
    <property type="entry name" value="Methylase_S"/>
    <property type="match status" value="2"/>
</dbReference>
<keyword evidence="6" id="KW-0540">Nuclease</keyword>
<organism evidence="5 7">
    <name type="scientific">Arsenophonus nasoniae</name>
    <name type="common">son-killer infecting Nasonia vitripennis</name>
    <dbReference type="NCBI Taxonomy" id="638"/>
    <lineage>
        <taxon>Bacteria</taxon>
        <taxon>Pseudomonadati</taxon>
        <taxon>Pseudomonadota</taxon>
        <taxon>Gammaproteobacteria</taxon>
        <taxon>Enterobacterales</taxon>
        <taxon>Morganellaceae</taxon>
        <taxon>Arsenophonus</taxon>
    </lineage>
</organism>
<evidence type="ECO:0000313" key="6">
    <source>
        <dbReference type="EMBL" id="WGM08173.1"/>
    </source>
</evidence>
<keyword evidence="3" id="KW-0238">DNA-binding</keyword>
<reference evidence="6" key="2">
    <citation type="submission" date="2023-04" db="EMBL/GenBank/DDBJ databases">
        <title>Genome dynamics across the evolutionary transition to endosymbiosis.</title>
        <authorList>
            <person name="Siozios S."/>
            <person name="Nadal-Jimenez P."/>
            <person name="Azagi T."/>
            <person name="Sprong H."/>
            <person name="Frost C.L."/>
            <person name="Parratt S.R."/>
            <person name="Taylor G."/>
            <person name="Brettell L."/>
            <person name="Lew K.C."/>
            <person name="Croft L."/>
            <person name="King K.C."/>
            <person name="Brockhurst M.A."/>
            <person name="Hypsa V."/>
            <person name="Novakova E."/>
            <person name="Darby A.C."/>
            <person name="Hurst G.D.D."/>
        </authorList>
    </citation>
    <scope>NUCLEOTIDE SEQUENCE</scope>
    <source>
        <strain evidence="6">ANv_CAN</strain>
        <plasmid evidence="6">paNv_CAN2</plasmid>
    </source>
</reference>
<name>A0A4P7L5I6_9GAMM</name>
<feature type="domain" description="Type I restriction modification DNA specificity" evidence="4">
    <location>
        <begin position="282"/>
        <end position="415"/>
    </location>
</feature>
<dbReference type="AlphaFoldDB" id="A0A4P7L5I6"/>
<dbReference type="PANTHER" id="PTHR30408">
    <property type="entry name" value="TYPE-1 RESTRICTION ENZYME ECOKI SPECIFICITY PROTEIN"/>
    <property type="match status" value="1"/>
</dbReference>
<dbReference type="InterPro" id="IPR044946">
    <property type="entry name" value="Restrct_endonuc_typeI_TRD_sf"/>
</dbReference>
<dbReference type="KEGG" id="ans:ArsFIN_48710"/>
<dbReference type="Gene3D" id="3.90.220.20">
    <property type="entry name" value="DNA methylase specificity domains"/>
    <property type="match status" value="2"/>
</dbReference>
<evidence type="ECO:0000313" key="8">
    <source>
        <dbReference type="Proteomes" id="UP001177592"/>
    </source>
</evidence>
<protein>
    <submittedName>
        <fullName evidence="6">Restriction endonuclease subunit S</fullName>
    </submittedName>
    <submittedName>
        <fullName evidence="5">Type I restriction modification DNA specificity domain protein</fullName>
    </submittedName>
</protein>
<feature type="domain" description="Type I restriction modification DNA specificity" evidence="4">
    <location>
        <begin position="18"/>
        <end position="197"/>
    </location>
</feature>
<evidence type="ECO:0000313" key="5">
    <source>
        <dbReference type="EMBL" id="QBY46260.1"/>
    </source>
</evidence>
<dbReference type="GeneID" id="39751430"/>
<comment type="similarity">
    <text evidence="1">Belongs to the type-I restriction system S methylase family.</text>
</comment>
<dbReference type="GO" id="GO:0003677">
    <property type="term" value="F:DNA binding"/>
    <property type="evidence" value="ECO:0007669"/>
    <property type="project" value="UniProtKB-KW"/>
</dbReference>
<sequence length="427" mass="47480">MSMDNKVPEVRFKGFGGEWEENTLSEIANVIDPHPSHRAPDAVDNGIPFIGIGDISDVGLVDLKNVRIVSSSVYNEHSARYTIEKGDFAYGRVASVGKIIDLSNNVGCEYTYSPTMAIVKPISVYPAYLRNYLQTKVFKDLVANKTSGSTRKSLGVQDFRCLSVLFPLKEEQAAVGNYFQKLDSLINQHQQKHDKLNNIKKAMLEKMFPKQGETMPEIRFKGFSGEWTVKLFGVCFANVPINTLSRADLNYSAGSVKNIHYGDVLIKFGEVLDVRHERLPFITNDSVANKLNHAALQDGDIIIADAAEDSTVGKCTELLNIDEQLVVSGLHTIAARPTLSFASKYLGYYLNSSSFHDQLLSLMQGIKVLSISKKTIQNTSVIFPKSSKEQAAIGNYFQKLDALINQHQQKITKLNNIKQACLSKMFV</sequence>
<dbReference type="InterPro" id="IPR000055">
    <property type="entry name" value="Restrct_endonuc_typeI_TRD"/>
</dbReference>
<proteinExistence type="inferred from homology"/>
<dbReference type="EMBL" id="CP123525">
    <property type="protein sequence ID" value="WGM08173.1"/>
    <property type="molecule type" value="Genomic_DNA"/>
</dbReference>
<geneLocation type="plasmid" evidence="5">
    <name>pArsFIN5</name>
</geneLocation>
<dbReference type="PANTHER" id="PTHR30408:SF12">
    <property type="entry name" value="TYPE I RESTRICTION ENZYME MJAVIII SPECIFICITY SUBUNIT"/>
    <property type="match status" value="1"/>
</dbReference>
<evidence type="ECO:0000256" key="3">
    <source>
        <dbReference type="ARBA" id="ARBA00023125"/>
    </source>
</evidence>
<dbReference type="SUPFAM" id="SSF116734">
    <property type="entry name" value="DNA methylase specificity domain"/>
    <property type="match status" value="2"/>
</dbReference>
<dbReference type="InterPro" id="IPR052021">
    <property type="entry name" value="Type-I_RS_S_subunit"/>
</dbReference>
<keyword evidence="6" id="KW-0255">Endonuclease</keyword>
<evidence type="ECO:0000256" key="2">
    <source>
        <dbReference type="ARBA" id="ARBA00022747"/>
    </source>
</evidence>
<dbReference type="EMBL" id="CP038617">
    <property type="protein sequence ID" value="QBY46260.1"/>
    <property type="molecule type" value="Genomic_DNA"/>
</dbReference>
<dbReference type="GO" id="GO:0004519">
    <property type="term" value="F:endonuclease activity"/>
    <property type="evidence" value="ECO:0007669"/>
    <property type="project" value="UniProtKB-KW"/>
</dbReference>
<reference evidence="5 7" key="1">
    <citation type="submission" date="2019-03" db="EMBL/GenBank/DDBJ databases">
        <title>Long-read sequencing reveals hyperdense prophage content in a complex bacterial symbiont genome.</title>
        <authorList>
            <person name="Frost C.L."/>
            <person name="Siozios S."/>
            <person name="Nadal-Jimenez P."/>
            <person name="Brockhurst M.A."/>
            <person name="King K.C."/>
            <person name="Darby A.C."/>
            <person name="Hurst G.D.D."/>
        </authorList>
    </citation>
    <scope>NUCLEOTIDE SEQUENCE [LARGE SCALE GENOMIC DNA]</scope>
    <source>
        <strain evidence="5 7">FIN</strain>
        <plasmid evidence="7">parsfin5</plasmid>
        <plasmid evidence="5">pArsFIN5</plasmid>
    </source>
</reference>
<geneLocation type="plasmid" evidence="7">
    <name>parsfin5</name>
</geneLocation>
<dbReference type="Gene3D" id="1.10.287.1120">
    <property type="entry name" value="Bipartite methylase S protein"/>
    <property type="match status" value="1"/>
</dbReference>
<dbReference type="Proteomes" id="UP000295134">
    <property type="component" value="Plasmid pArsFIN5"/>
</dbReference>
<dbReference type="Proteomes" id="UP001177592">
    <property type="component" value="Plasmid paNv_CAN2"/>
</dbReference>
<keyword evidence="2" id="KW-0680">Restriction system</keyword>
<gene>
    <name evidence="5" type="ORF">ArsFIN_48710</name>
    <name evidence="6" type="ORF">QE258_23160</name>
</gene>
<accession>A0A4P7L5I6</accession>
<keyword evidence="6" id="KW-0378">Hydrolase</keyword>
<dbReference type="GO" id="GO:0009307">
    <property type="term" value="P:DNA restriction-modification system"/>
    <property type="evidence" value="ECO:0007669"/>
    <property type="project" value="UniProtKB-KW"/>
</dbReference>
<evidence type="ECO:0000259" key="4">
    <source>
        <dbReference type="Pfam" id="PF01420"/>
    </source>
</evidence>
<dbReference type="RefSeq" id="WP_135678765.1">
    <property type="nucleotide sequence ID" value="NZ_CP038617.1"/>
</dbReference>